<proteinExistence type="predicted"/>
<gene>
    <name evidence="1" type="ORF">FYJ58_04650</name>
</gene>
<organism evidence="1 2">
    <name type="scientific">Velocimicrobium porci</name>
    <dbReference type="NCBI Taxonomy" id="2606634"/>
    <lineage>
        <taxon>Bacteria</taxon>
        <taxon>Bacillati</taxon>
        <taxon>Bacillota</taxon>
        <taxon>Clostridia</taxon>
        <taxon>Lachnospirales</taxon>
        <taxon>Lachnospiraceae</taxon>
        <taxon>Velocimicrobium</taxon>
    </lineage>
</organism>
<accession>A0A6L5XY27</accession>
<keyword evidence="2" id="KW-1185">Reference proteome</keyword>
<comment type="caution">
    <text evidence="1">The sequence shown here is derived from an EMBL/GenBank/DDBJ whole genome shotgun (WGS) entry which is preliminary data.</text>
</comment>
<dbReference type="AlphaFoldDB" id="A0A6L5XY27"/>
<evidence type="ECO:0000313" key="1">
    <source>
        <dbReference type="EMBL" id="MSS63168.1"/>
    </source>
</evidence>
<reference evidence="1 2" key="1">
    <citation type="submission" date="2019-08" db="EMBL/GenBank/DDBJ databases">
        <title>In-depth cultivation of the pig gut microbiome towards novel bacterial diversity and tailored functional studies.</title>
        <authorList>
            <person name="Wylensek D."/>
            <person name="Hitch T.C.A."/>
            <person name="Clavel T."/>
        </authorList>
    </citation>
    <scope>NUCLEOTIDE SEQUENCE [LARGE SCALE GENOMIC DNA]</scope>
    <source>
        <strain evidence="1 2">WCA-693-APC-MOT-I</strain>
    </source>
</reference>
<evidence type="ECO:0000313" key="2">
    <source>
        <dbReference type="Proteomes" id="UP000482209"/>
    </source>
</evidence>
<name>A0A6L5XY27_9FIRM</name>
<protein>
    <submittedName>
        <fullName evidence="1">Uncharacterized protein</fullName>
    </submittedName>
</protein>
<dbReference type="EMBL" id="VUMT01000005">
    <property type="protein sequence ID" value="MSS63168.1"/>
    <property type="molecule type" value="Genomic_DNA"/>
</dbReference>
<sequence>MREAKEALLLSFPGSFINERNEFIAHVKSNQYFLLDDCEYPEDIDCKVLEWFSRAACKGQPYSQEWRNIKCRKFMLDGINNYMDTGFTEDEMMEIYTYLGNACNHKKTVRFIESGYDFDELWKN</sequence>
<dbReference type="Proteomes" id="UP000482209">
    <property type="component" value="Unassembled WGS sequence"/>
</dbReference>